<feature type="transmembrane region" description="Helical" evidence="1">
    <location>
        <begin position="209"/>
        <end position="228"/>
    </location>
</feature>
<name>A0AAE9WCK9_9SCHI</name>
<dbReference type="GeneID" id="80877483"/>
<feature type="transmembrane region" description="Helical" evidence="1">
    <location>
        <begin position="240"/>
        <end position="258"/>
    </location>
</feature>
<dbReference type="EMBL" id="CP115612">
    <property type="protein sequence ID" value="WBW73333.1"/>
    <property type="molecule type" value="Genomic_DNA"/>
</dbReference>
<feature type="transmembrane region" description="Helical" evidence="1">
    <location>
        <begin position="392"/>
        <end position="411"/>
    </location>
</feature>
<organism evidence="3 4">
    <name type="scientific">Schizosaccharomyces osmophilus</name>
    <dbReference type="NCBI Taxonomy" id="2545709"/>
    <lineage>
        <taxon>Eukaryota</taxon>
        <taxon>Fungi</taxon>
        <taxon>Dikarya</taxon>
        <taxon>Ascomycota</taxon>
        <taxon>Taphrinomycotina</taxon>
        <taxon>Schizosaccharomycetes</taxon>
        <taxon>Schizosaccharomycetales</taxon>
        <taxon>Schizosaccharomycetaceae</taxon>
        <taxon>Schizosaccharomyces</taxon>
    </lineage>
</organism>
<evidence type="ECO:0000256" key="2">
    <source>
        <dbReference type="SAM" id="SignalP"/>
    </source>
</evidence>
<dbReference type="Proteomes" id="UP001212411">
    <property type="component" value="Chromosome 2"/>
</dbReference>
<dbReference type="KEGG" id="som:SOMG_04007"/>
<keyword evidence="1" id="KW-0472">Membrane</keyword>
<keyword evidence="1" id="KW-1133">Transmembrane helix</keyword>
<evidence type="ECO:0000256" key="1">
    <source>
        <dbReference type="SAM" id="Phobius"/>
    </source>
</evidence>
<keyword evidence="1" id="KW-0812">Transmembrane</keyword>
<feature type="signal peptide" evidence="2">
    <location>
        <begin position="1"/>
        <end position="18"/>
    </location>
</feature>
<keyword evidence="4" id="KW-1185">Reference proteome</keyword>
<dbReference type="AlphaFoldDB" id="A0AAE9WCK9"/>
<feature type="chain" id="PRO_5041899932" evidence="2">
    <location>
        <begin position="19"/>
        <end position="480"/>
    </location>
</feature>
<evidence type="ECO:0000313" key="4">
    <source>
        <dbReference type="Proteomes" id="UP001212411"/>
    </source>
</evidence>
<protein>
    <submittedName>
        <fullName evidence="3">Uncharacterized protein</fullName>
    </submittedName>
</protein>
<feature type="transmembrane region" description="Helical" evidence="1">
    <location>
        <begin position="293"/>
        <end position="309"/>
    </location>
</feature>
<proteinExistence type="predicted"/>
<feature type="transmembrane region" description="Helical" evidence="1">
    <location>
        <begin position="316"/>
        <end position="342"/>
    </location>
</feature>
<gene>
    <name evidence="3" type="ORF">SOMG_04007</name>
</gene>
<keyword evidence="2" id="KW-0732">Signal</keyword>
<reference evidence="3 4" key="1">
    <citation type="journal article" date="2023" name="G3 (Bethesda)">
        <title>A high-quality reference genome for the fission yeast Schizosaccharomyces osmophilus.</title>
        <authorList>
            <person name="Jia G.S."/>
            <person name="Zhang W.C."/>
            <person name="Liang Y."/>
            <person name="Liu X.H."/>
            <person name="Rhind N."/>
            <person name="Pidoux A."/>
            <person name="Brysch-Herzberg M."/>
            <person name="Du L.L."/>
        </authorList>
    </citation>
    <scope>NUCLEOTIDE SEQUENCE [LARGE SCALE GENOMIC DNA]</scope>
    <source>
        <strain evidence="3 4">CBS 15793</strain>
    </source>
</reference>
<sequence>MLLLSWINALLFAGTALASMPHDTQTDATDSYGTINENYSISNSPIIREKGKLSFFPLDGYPNMEGFFSCDLLYPIHGNKSEPAYTELYLLPNVNGTVHFRSIFYPDIFQAYKHAIDGSKDLEFLKSLVPKPGENFFDSSLDSDSDMKSSKILVHEPGMHCFIGYQEVPEDTESFLRTSKPKRKNGPIMHVHYRSSNYRSGDFLFSRRLYYLFLTLSVIYSCVGLYWLIRWLRNPRKITFTHCLLFTWYIAFLFNHIFKRSLMAYEEVYKTHGNFAYISLIFGYFFGDGIERSLFNSFILALALGMGFVRQSSYKLIALVTLVGWIQWAFITIAPFLFPVLFTVGSSKAKSLQVGWMLFNFGYIPSVMFIGQFLSCRKGLTPKRSEAKSVHFMVFIALTIFSILVSLLVHVKSAACFDYEFDLNGRITLGTIFFNTRSASFENREDMLQNNKLSNVEETLPSYKDDPETDLLVDEKLPLV</sequence>
<evidence type="ECO:0000313" key="3">
    <source>
        <dbReference type="EMBL" id="WBW73333.1"/>
    </source>
</evidence>
<feature type="transmembrane region" description="Helical" evidence="1">
    <location>
        <begin position="354"/>
        <end position="371"/>
    </location>
</feature>
<accession>A0AAE9WCK9</accession>
<dbReference type="RefSeq" id="XP_056037576.1">
    <property type="nucleotide sequence ID" value="XM_056182794.1"/>
</dbReference>